<dbReference type="EMBL" id="MU006595">
    <property type="protein sequence ID" value="KAF2743622.1"/>
    <property type="molecule type" value="Genomic_DNA"/>
</dbReference>
<feature type="compositionally biased region" description="Basic and acidic residues" evidence="1">
    <location>
        <begin position="82"/>
        <end position="94"/>
    </location>
</feature>
<feature type="compositionally biased region" description="Polar residues" evidence="1">
    <location>
        <begin position="182"/>
        <end position="197"/>
    </location>
</feature>
<accession>A0A6A6UZC2</accession>
<evidence type="ECO:0000313" key="2">
    <source>
        <dbReference type="EMBL" id="KAF2743622.1"/>
    </source>
</evidence>
<reference evidence="2" key="1">
    <citation type="journal article" date="2020" name="Stud. Mycol.">
        <title>101 Dothideomycetes genomes: a test case for predicting lifestyles and emergence of pathogens.</title>
        <authorList>
            <person name="Haridas S."/>
            <person name="Albert R."/>
            <person name="Binder M."/>
            <person name="Bloem J."/>
            <person name="Labutti K."/>
            <person name="Salamov A."/>
            <person name="Andreopoulos B."/>
            <person name="Baker S."/>
            <person name="Barry K."/>
            <person name="Bills G."/>
            <person name="Bluhm B."/>
            <person name="Cannon C."/>
            <person name="Castanera R."/>
            <person name="Culley D."/>
            <person name="Daum C."/>
            <person name="Ezra D."/>
            <person name="Gonzalez J."/>
            <person name="Henrissat B."/>
            <person name="Kuo A."/>
            <person name="Liang C."/>
            <person name="Lipzen A."/>
            <person name="Lutzoni F."/>
            <person name="Magnuson J."/>
            <person name="Mondo S."/>
            <person name="Nolan M."/>
            <person name="Ohm R."/>
            <person name="Pangilinan J."/>
            <person name="Park H.-J."/>
            <person name="Ramirez L."/>
            <person name="Alfaro M."/>
            <person name="Sun H."/>
            <person name="Tritt A."/>
            <person name="Yoshinaga Y."/>
            <person name="Zwiers L.-H."/>
            <person name="Turgeon B."/>
            <person name="Goodwin S."/>
            <person name="Spatafora J."/>
            <person name="Crous P."/>
            <person name="Grigoriev I."/>
        </authorList>
    </citation>
    <scope>NUCLEOTIDE SEQUENCE</scope>
    <source>
        <strain evidence="2">CBS 119925</strain>
    </source>
</reference>
<proteinExistence type="predicted"/>
<sequence length="317" mass="36520">MCWGLLFGLPKKQKPKGTSSGEKKRRERVPSGSLHGDGRPVVARYQEKRTSKDSTRSKRSGHSVRSKSPQYEDVRHVRHTVPHSDLRRTRDEYRPPPLNVHVPDRWHRAVDIASENSSQEMLLNPRPHRSPRERQRHSRRTSQTPLRGHGAKRDPPRNSKSKSNLRQESGWSLLFSPPPPKQSTRSRQYQPLDSSPPNRRHHQSATISPSQPRHRPSRQPPTTQHLPSTRSARSQTPNTAIHRTPDRRFAVLAATNQALEDLRREAFAHPSPPPRRDRLRRYQGVAVPASSIPFNWDCVSSSQTSTAHSEPRRRRRR</sequence>
<dbReference type="OrthoDB" id="3944683at2759"/>
<feature type="region of interest" description="Disordered" evidence="1">
    <location>
        <begin position="1"/>
        <end position="246"/>
    </location>
</feature>
<gene>
    <name evidence="2" type="ORF">M011DRAFT_496762</name>
</gene>
<dbReference type="AlphaFoldDB" id="A0A6A6UZC2"/>
<feature type="region of interest" description="Disordered" evidence="1">
    <location>
        <begin position="293"/>
        <end position="317"/>
    </location>
</feature>
<feature type="compositionally biased region" description="Basic residues" evidence="1">
    <location>
        <begin position="126"/>
        <end position="140"/>
    </location>
</feature>
<dbReference type="Proteomes" id="UP000799440">
    <property type="component" value="Unassembled WGS sequence"/>
</dbReference>
<feature type="compositionally biased region" description="Basic and acidic residues" evidence="1">
    <location>
        <begin position="45"/>
        <end position="56"/>
    </location>
</feature>
<evidence type="ECO:0000313" key="3">
    <source>
        <dbReference type="Proteomes" id="UP000799440"/>
    </source>
</evidence>
<feature type="compositionally biased region" description="Polar residues" evidence="1">
    <location>
        <begin position="298"/>
        <end position="308"/>
    </location>
</feature>
<protein>
    <submittedName>
        <fullName evidence="2">Uncharacterized protein</fullName>
    </submittedName>
</protein>
<keyword evidence="3" id="KW-1185">Reference proteome</keyword>
<feature type="compositionally biased region" description="Polar residues" evidence="1">
    <location>
        <begin position="225"/>
        <end position="241"/>
    </location>
</feature>
<feature type="compositionally biased region" description="Polar residues" evidence="1">
    <location>
        <begin position="161"/>
        <end position="170"/>
    </location>
</feature>
<organism evidence="2 3">
    <name type="scientific">Sporormia fimetaria CBS 119925</name>
    <dbReference type="NCBI Taxonomy" id="1340428"/>
    <lineage>
        <taxon>Eukaryota</taxon>
        <taxon>Fungi</taxon>
        <taxon>Dikarya</taxon>
        <taxon>Ascomycota</taxon>
        <taxon>Pezizomycotina</taxon>
        <taxon>Dothideomycetes</taxon>
        <taxon>Pleosporomycetidae</taxon>
        <taxon>Pleosporales</taxon>
        <taxon>Sporormiaceae</taxon>
        <taxon>Sporormia</taxon>
    </lineage>
</organism>
<name>A0A6A6UZC2_9PLEO</name>
<evidence type="ECO:0000256" key="1">
    <source>
        <dbReference type="SAM" id="MobiDB-lite"/>
    </source>
</evidence>